<gene>
    <name evidence="2" type="ORF">CEQ51_08430</name>
</gene>
<keyword evidence="1" id="KW-0812">Transmembrane</keyword>
<feature type="transmembrane region" description="Helical" evidence="1">
    <location>
        <begin position="6"/>
        <end position="28"/>
    </location>
</feature>
<dbReference type="AlphaFoldDB" id="A0A2Z4ZR86"/>
<keyword evidence="1" id="KW-1133">Transmembrane helix</keyword>
<evidence type="ECO:0000313" key="2">
    <source>
        <dbReference type="EMBL" id="AXA60096.1"/>
    </source>
</evidence>
<evidence type="ECO:0000256" key="1">
    <source>
        <dbReference type="SAM" id="Phobius"/>
    </source>
</evidence>
<dbReference type="RefSeq" id="WP_208666893.1">
    <property type="nucleotide sequence ID" value="NZ_CP022201.1"/>
</dbReference>
<sequence length="64" mass="7604">MSYYELLQIIAASSFLTLALALLLRGFWRQGRDWLQSLLPPRYLKPYRMPQRAPTRRPMSTPHE</sequence>
<organism evidence="2 3">
    <name type="scientific">Pseudomonas thivervalensis</name>
    <dbReference type="NCBI Taxonomy" id="86265"/>
    <lineage>
        <taxon>Bacteria</taxon>
        <taxon>Pseudomonadati</taxon>
        <taxon>Pseudomonadota</taxon>
        <taxon>Gammaproteobacteria</taxon>
        <taxon>Pseudomonadales</taxon>
        <taxon>Pseudomonadaceae</taxon>
        <taxon>Pseudomonas</taxon>
    </lineage>
</organism>
<name>A0A2Z4ZR86_9PSED</name>
<accession>A0A2Z4ZR86</accession>
<proteinExistence type="predicted"/>
<dbReference type="Proteomes" id="UP000251666">
    <property type="component" value="Chromosome"/>
</dbReference>
<dbReference type="Pfam" id="PF11120">
    <property type="entry name" value="CBP_BcsF"/>
    <property type="match status" value="1"/>
</dbReference>
<evidence type="ECO:0000313" key="3">
    <source>
        <dbReference type="Proteomes" id="UP000251666"/>
    </source>
</evidence>
<dbReference type="InterPro" id="IPR019995">
    <property type="entry name" value="Cellulose_BcsF/YhjT"/>
</dbReference>
<protein>
    <submittedName>
        <fullName evidence="2">Cellulose biosynthesis protein BcsF</fullName>
    </submittedName>
</protein>
<reference evidence="3" key="1">
    <citation type="journal article" date="2021" name="Front. Microbiol.">
        <title>Genomic Analysis of the 1-Aminocyclopropane-1-Carboxylate Deaminase-Producing Pseudomonas thivervalensis SC5 Reveals Its Multifaceted Roles in Soil and in Beneficial Interactions With Plants.</title>
        <authorList>
            <person name="Nascimento F.X."/>
            <person name="Uron P."/>
            <person name="Glick B.R."/>
            <person name="Giachini A."/>
            <person name="Rossi M.J."/>
        </authorList>
    </citation>
    <scope>NUCLEOTIDE SEQUENCE [LARGE SCALE GENOMIC DNA]</scope>
    <source>
        <strain evidence="3">PLM3</strain>
    </source>
</reference>
<dbReference type="EMBL" id="CP022202">
    <property type="protein sequence ID" value="AXA60096.1"/>
    <property type="molecule type" value="Genomic_DNA"/>
</dbReference>
<dbReference type="KEGG" id="pthv:CE140_08590"/>
<keyword evidence="1" id="KW-0472">Membrane</keyword>
<keyword evidence="3" id="KW-1185">Reference proteome</keyword>